<dbReference type="CDD" id="cd01651">
    <property type="entry name" value="RT_G2_intron"/>
    <property type="match status" value="1"/>
</dbReference>
<dbReference type="InterPro" id="IPR000477">
    <property type="entry name" value="RT_dom"/>
</dbReference>
<accession>A0A6M3M2N8</accession>
<dbReference type="AlphaFoldDB" id="A0A6M3M2N8"/>
<keyword evidence="2" id="KW-0548">Nucleotidyltransferase</keyword>
<dbReference type="EMBL" id="MT143691">
    <property type="protein sequence ID" value="QJB00400.1"/>
    <property type="molecule type" value="Genomic_DNA"/>
</dbReference>
<name>A0A6M3M2N8_9ZZZZ</name>
<evidence type="ECO:0000313" key="2">
    <source>
        <dbReference type="EMBL" id="QJB00400.1"/>
    </source>
</evidence>
<proteinExistence type="predicted"/>
<keyword evidence="2" id="KW-0695">RNA-directed DNA polymerase</keyword>
<reference evidence="2" key="1">
    <citation type="submission" date="2020-03" db="EMBL/GenBank/DDBJ databases">
        <title>The deep terrestrial virosphere.</title>
        <authorList>
            <person name="Holmfeldt K."/>
            <person name="Nilsson E."/>
            <person name="Simone D."/>
            <person name="Lopez-Fernandez M."/>
            <person name="Wu X."/>
            <person name="de Brujin I."/>
            <person name="Lundin D."/>
            <person name="Andersson A."/>
            <person name="Bertilsson S."/>
            <person name="Dopson M."/>
        </authorList>
    </citation>
    <scope>NUCLEOTIDE SEQUENCE</scope>
    <source>
        <strain evidence="2">MM171A00514</strain>
    </source>
</reference>
<dbReference type="InterPro" id="IPR051083">
    <property type="entry name" value="GrpII_Intron_Splice-Mob/Def"/>
</dbReference>
<sequence>MKRHGGLYEAISSLPNLYVAHRHARRGKTRYSEVQYVDKNKDALLESLHESLVQQTYTTGKYKIKKIYEPKERTIYVLSYYPDRIVQHAAMNILQPIWDKTFIPDLYSAIPNKGIHKAINRLRLFLNDTENTRYCLQFDIKSYYPSMNHTTLMNLIQRKIKCKKTLWLLQDVVDSLDGETNIPIGNYLSQYFGNLYLSDFDHWLKEKHKIKYYLRYNDDGIILNDSKDELWRLLDKIQNYIETRLKLKLNKKTRIYPVNDVGIDFLGYKTYRTHALLRKRTVNKFKHKIKEIKNHHTEMKNQHIVSSVMSYVGWMQHGNCYNLLRKHILRDKELNEIMDRCSAELGYKNPLKRKYGDTNQ</sequence>
<feature type="domain" description="Reverse transcriptase" evidence="1">
    <location>
        <begin position="1"/>
        <end position="270"/>
    </location>
</feature>
<dbReference type="PROSITE" id="PS50878">
    <property type="entry name" value="RT_POL"/>
    <property type="match status" value="1"/>
</dbReference>
<dbReference type="GO" id="GO:0003964">
    <property type="term" value="F:RNA-directed DNA polymerase activity"/>
    <property type="evidence" value="ECO:0007669"/>
    <property type="project" value="UniProtKB-KW"/>
</dbReference>
<dbReference type="InterPro" id="IPR043502">
    <property type="entry name" value="DNA/RNA_pol_sf"/>
</dbReference>
<dbReference type="Pfam" id="PF00078">
    <property type="entry name" value="RVT_1"/>
    <property type="match status" value="1"/>
</dbReference>
<gene>
    <name evidence="2" type="ORF">MM171A00514_0036</name>
</gene>
<organism evidence="2">
    <name type="scientific">viral metagenome</name>
    <dbReference type="NCBI Taxonomy" id="1070528"/>
    <lineage>
        <taxon>unclassified sequences</taxon>
        <taxon>metagenomes</taxon>
        <taxon>organismal metagenomes</taxon>
    </lineage>
</organism>
<dbReference type="PANTHER" id="PTHR34047:SF8">
    <property type="entry name" value="PROTEIN YKFC"/>
    <property type="match status" value="1"/>
</dbReference>
<protein>
    <submittedName>
        <fullName evidence="2">Putative reverse transcriptase</fullName>
    </submittedName>
</protein>
<dbReference type="SUPFAM" id="SSF56672">
    <property type="entry name" value="DNA/RNA polymerases"/>
    <property type="match status" value="1"/>
</dbReference>
<evidence type="ECO:0000259" key="1">
    <source>
        <dbReference type="PROSITE" id="PS50878"/>
    </source>
</evidence>
<keyword evidence="2" id="KW-0808">Transferase</keyword>
<dbReference type="PANTHER" id="PTHR34047">
    <property type="entry name" value="NUCLEAR INTRON MATURASE 1, MITOCHONDRIAL-RELATED"/>
    <property type="match status" value="1"/>
</dbReference>